<dbReference type="Proteomes" id="UP000055590">
    <property type="component" value="Chromosome"/>
</dbReference>
<keyword evidence="3" id="KW-1185">Reference proteome</keyword>
<accession>A0A0K1PC91</accession>
<dbReference type="GO" id="GO:0016747">
    <property type="term" value="F:acyltransferase activity, transferring groups other than amino-acyl groups"/>
    <property type="evidence" value="ECO:0007669"/>
    <property type="project" value="InterPro"/>
</dbReference>
<organism evidence="2 3">
    <name type="scientific">Vulgatibacter incomptus</name>
    <dbReference type="NCBI Taxonomy" id="1391653"/>
    <lineage>
        <taxon>Bacteria</taxon>
        <taxon>Pseudomonadati</taxon>
        <taxon>Myxococcota</taxon>
        <taxon>Myxococcia</taxon>
        <taxon>Myxococcales</taxon>
        <taxon>Cystobacterineae</taxon>
        <taxon>Vulgatibacteraceae</taxon>
        <taxon>Vulgatibacter</taxon>
    </lineage>
</organism>
<dbReference type="Gene3D" id="3.40.630.30">
    <property type="match status" value="1"/>
</dbReference>
<gene>
    <name evidence="2" type="ORF">AKJ08_1527</name>
</gene>
<dbReference type="STRING" id="1391653.AKJ08_1527"/>
<dbReference type="Pfam" id="PF13302">
    <property type="entry name" value="Acetyltransf_3"/>
    <property type="match status" value="1"/>
</dbReference>
<dbReference type="EMBL" id="CP012332">
    <property type="protein sequence ID" value="AKU91140.1"/>
    <property type="molecule type" value="Genomic_DNA"/>
</dbReference>
<dbReference type="RefSeq" id="WP_050725495.1">
    <property type="nucleotide sequence ID" value="NZ_CP012332.1"/>
</dbReference>
<protein>
    <submittedName>
        <fullName evidence="2">Acetyltransferase, GNAT family</fullName>
    </submittedName>
</protein>
<proteinExistence type="predicted"/>
<name>A0A0K1PC91_9BACT</name>
<evidence type="ECO:0000313" key="3">
    <source>
        <dbReference type="Proteomes" id="UP000055590"/>
    </source>
</evidence>
<dbReference type="PANTHER" id="PTHR43328">
    <property type="entry name" value="ACETYLTRANSFERASE-RELATED"/>
    <property type="match status" value="1"/>
</dbReference>
<reference evidence="2 3" key="1">
    <citation type="submission" date="2015-08" db="EMBL/GenBank/DDBJ databases">
        <authorList>
            <person name="Babu N.S."/>
            <person name="Beckwith C.J."/>
            <person name="Beseler K.G."/>
            <person name="Brison A."/>
            <person name="Carone J.V."/>
            <person name="Caskin T.P."/>
            <person name="Diamond M."/>
            <person name="Durham M.E."/>
            <person name="Foxe J.M."/>
            <person name="Go M."/>
            <person name="Henderson B.A."/>
            <person name="Jones I.B."/>
            <person name="McGettigan J.A."/>
            <person name="Micheletti S.J."/>
            <person name="Nasrallah M.E."/>
            <person name="Ortiz D."/>
            <person name="Piller C.R."/>
            <person name="Privatt S.R."/>
            <person name="Schneider S.L."/>
            <person name="Sharp S."/>
            <person name="Smith T.C."/>
            <person name="Stanton J.D."/>
            <person name="Ullery H.E."/>
            <person name="Wilson R.J."/>
            <person name="Serrano M.G."/>
            <person name="Buck G."/>
            <person name="Lee V."/>
            <person name="Wang Y."/>
            <person name="Carvalho R."/>
            <person name="Voegtly L."/>
            <person name="Shi R."/>
            <person name="Duckworth R."/>
            <person name="Johnson A."/>
            <person name="Loviza R."/>
            <person name="Walstead R."/>
            <person name="Shah Z."/>
            <person name="Kiflezghi M."/>
            <person name="Wade K."/>
            <person name="Ball S.L."/>
            <person name="Bradley K.W."/>
            <person name="Asai D.J."/>
            <person name="Bowman C.A."/>
            <person name="Russell D.A."/>
            <person name="Pope W.H."/>
            <person name="Jacobs-Sera D."/>
            <person name="Hendrix R.W."/>
            <person name="Hatfull G.F."/>
        </authorList>
    </citation>
    <scope>NUCLEOTIDE SEQUENCE [LARGE SCALE GENOMIC DNA]</scope>
    <source>
        <strain evidence="2 3">DSM 27710</strain>
    </source>
</reference>
<dbReference type="KEGG" id="vin:AKJ08_1527"/>
<dbReference type="InterPro" id="IPR016181">
    <property type="entry name" value="Acyl_CoA_acyltransferase"/>
</dbReference>
<dbReference type="OrthoDB" id="9801656at2"/>
<evidence type="ECO:0000259" key="1">
    <source>
        <dbReference type="PROSITE" id="PS51186"/>
    </source>
</evidence>
<keyword evidence="2" id="KW-0808">Transferase</keyword>
<evidence type="ECO:0000313" key="2">
    <source>
        <dbReference type="EMBL" id="AKU91140.1"/>
    </source>
</evidence>
<dbReference type="InterPro" id="IPR000182">
    <property type="entry name" value="GNAT_dom"/>
</dbReference>
<dbReference type="SUPFAM" id="SSF55729">
    <property type="entry name" value="Acyl-CoA N-acyltransferases (Nat)"/>
    <property type="match status" value="1"/>
</dbReference>
<dbReference type="PANTHER" id="PTHR43328:SF1">
    <property type="entry name" value="N-ACETYLTRANSFERASE DOMAIN-CONTAINING PROTEIN"/>
    <property type="match status" value="1"/>
</dbReference>
<sequence>MVELRAVTREDIERFFEHQLDSTANWMAASTSSDPADRATFEARWERNLGEPTIIIRTIVHRGEAVGYVATFLRNDSREVAYWLGRAHWGHGIATDALERFLTELQERPLHARVVQDNVASLRVLEKCGFQPVGRDRFFSRARGCEVDEVVLALGPSAISP</sequence>
<feature type="domain" description="N-acetyltransferase" evidence="1">
    <location>
        <begin position="2"/>
        <end position="157"/>
    </location>
</feature>
<dbReference type="PROSITE" id="PS51186">
    <property type="entry name" value="GNAT"/>
    <property type="match status" value="1"/>
</dbReference>
<dbReference type="AlphaFoldDB" id="A0A0K1PC91"/>